<evidence type="ECO:0000313" key="2">
    <source>
        <dbReference type="Proteomes" id="UP000221837"/>
    </source>
</evidence>
<proteinExistence type="predicted"/>
<dbReference type="Proteomes" id="UP000221837">
    <property type="component" value="Genome"/>
</dbReference>
<sequence>MKSATTLKNMHTRIELLKSQRDLAWIEWHKLNDLEQRNKEQGKALSQTFALITKLTYEIRGLQITFGELKEQVIKEIILS</sequence>
<gene>
    <name evidence="1" type="ORF">BF_0442</name>
</gene>
<reference evidence="1" key="1">
    <citation type="submission" date="2017-02" db="EMBL/GenBank/DDBJ databases">
        <title>Genome sequence of Serratia marcescens phage BF.</title>
        <authorList>
            <person name="Casey E."/>
            <person name="Fitzgerald B."/>
            <person name="Mahony J."/>
            <person name="Lugli G."/>
            <person name="Ventura M."/>
            <person name="van Sinderen D."/>
        </authorList>
    </citation>
    <scope>NUCLEOTIDE SEQUENCE [LARGE SCALE GENOMIC DNA]</scope>
</reference>
<name>A0A1S6UB93_9CAUD</name>
<organism evidence="1 2">
    <name type="scientific">Serratia phage BF</name>
    <dbReference type="NCBI Taxonomy" id="1962671"/>
    <lineage>
        <taxon>Viruses</taxon>
        <taxon>Duplodnaviria</taxon>
        <taxon>Heunggongvirae</taxon>
        <taxon>Uroviricota</taxon>
        <taxon>Caudoviricetes</taxon>
        <taxon>Eneladusvirus</taxon>
        <taxon>Eneladusvirus BF</taxon>
    </lineage>
</organism>
<keyword evidence="2" id="KW-1185">Reference proteome</keyword>
<evidence type="ECO:0000313" key="1">
    <source>
        <dbReference type="EMBL" id="AQW88967.1"/>
    </source>
</evidence>
<protein>
    <submittedName>
        <fullName evidence="1">Uncharacterized protein</fullName>
    </submittedName>
</protein>
<dbReference type="EMBL" id="KY630187">
    <property type="protein sequence ID" value="AQW88967.1"/>
    <property type="molecule type" value="Genomic_DNA"/>
</dbReference>
<dbReference type="OrthoDB" id="29153at10239"/>
<accession>A0A1S6UB93</accession>